<dbReference type="AlphaFoldDB" id="A0A448WVP1"/>
<keyword evidence="2" id="KW-1185">Reference proteome</keyword>
<proteinExistence type="predicted"/>
<dbReference type="EMBL" id="CAAALY010050918">
    <property type="protein sequence ID" value="VEL21367.1"/>
    <property type="molecule type" value="Genomic_DNA"/>
</dbReference>
<dbReference type="Proteomes" id="UP000784294">
    <property type="component" value="Unassembled WGS sequence"/>
</dbReference>
<accession>A0A448WVP1</accession>
<reference evidence="1" key="1">
    <citation type="submission" date="2018-11" db="EMBL/GenBank/DDBJ databases">
        <authorList>
            <consortium name="Pathogen Informatics"/>
        </authorList>
    </citation>
    <scope>NUCLEOTIDE SEQUENCE</scope>
</reference>
<sequence length="85" mass="9452">MSYKNTSLCWQMAFKTAVQVSDGRELHLNRTGCEDYELCECLRLGWPGGGQSGMGGHATCWSWWVGMLSRGGAGQTSHSYSHYNE</sequence>
<protein>
    <submittedName>
        <fullName evidence="1">Uncharacterized protein</fullName>
    </submittedName>
</protein>
<name>A0A448WVP1_9PLAT</name>
<comment type="caution">
    <text evidence="1">The sequence shown here is derived from an EMBL/GenBank/DDBJ whole genome shotgun (WGS) entry which is preliminary data.</text>
</comment>
<evidence type="ECO:0000313" key="1">
    <source>
        <dbReference type="EMBL" id="VEL21367.1"/>
    </source>
</evidence>
<evidence type="ECO:0000313" key="2">
    <source>
        <dbReference type="Proteomes" id="UP000784294"/>
    </source>
</evidence>
<gene>
    <name evidence="1" type="ORF">PXEA_LOCUS14807</name>
</gene>
<organism evidence="1 2">
    <name type="scientific">Protopolystoma xenopodis</name>
    <dbReference type="NCBI Taxonomy" id="117903"/>
    <lineage>
        <taxon>Eukaryota</taxon>
        <taxon>Metazoa</taxon>
        <taxon>Spiralia</taxon>
        <taxon>Lophotrochozoa</taxon>
        <taxon>Platyhelminthes</taxon>
        <taxon>Monogenea</taxon>
        <taxon>Polyopisthocotylea</taxon>
        <taxon>Polystomatidea</taxon>
        <taxon>Polystomatidae</taxon>
        <taxon>Protopolystoma</taxon>
    </lineage>
</organism>